<feature type="compositionally biased region" description="Polar residues" evidence="1">
    <location>
        <begin position="123"/>
        <end position="149"/>
    </location>
</feature>
<keyword evidence="3" id="KW-1185">Reference proteome</keyword>
<feature type="region of interest" description="Disordered" evidence="1">
    <location>
        <begin position="1"/>
        <end position="29"/>
    </location>
</feature>
<protein>
    <submittedName>
        <fullName evidence="2">Uncharacterized protein</fullName>
    </submittedName>
</protein>
<proteinExistence type="predicted"/>
<feature type="compositionally biased region" description="Low complexity" evidence="1">
    <location>
        <begin position="312"/>
        <end position="328"/>
    </location>
</feature>
<feature type="compositionally biased region" description="Polar residues" evidence="1">
    <location>
        <begin position="180"/>
        <end position="190"/>
    </location>
</feature>
<evidence type="ECO:0000256" key="1">
    <source>
        <dbReference type="SAM" id="MobiDB-lite"/>
    </source>
</evidence>
<dbReference type="EMBL" id="MU150255">
    <property type="protein sequence ID" value="KAF9464325.1"/>
    <property type="molecule type" value="Genomic_DNA"/>
</dbReference>
<comment type="caution">
    <text evidence="2">The sequence shown here is derived from an EMBL/GenBank/DDBJ whole genome shotgun (WGS) entry which is preliminary data.</text>
</comment>
<accession>A0A9P5Y8V3</accession>
<gene>
    <name evidence="2" type="ORF">BDZ94DRAFT_1308106</name>
</gene>
<feature type="compositionally biased region" description="Polar residues" evidence="1">
    <location>
        <begin position="200"/>
        <end position="227"/>
    </location>
</feature>
<sequence>MKRKSLTLEPAVRRSGRPNKGVHQEQGGRVPVEIAKQSASIACQKEHGEPVAASNVPVTKKQKNAPSAAAHADQGFRNPFDTCTAADLAGQTFRNTPKSVEQSVTQGGRLTVLNASLLTTIGSTSPNINLPSLDVPSTDQREQILSSPLKSRDHPSLSETGCMRAPPAKIPRNQFPHPVVQSSQHTSSQKRPLPFFPNPNLASTSLHQTSVLPNTPTTQKSAPSNRSLVTPSIRNFSPLSNPALFPSHLGQVTPLALGLPFRGGRSGSPRTSSQFSPSPFADVPAWNTTRIIQTTRDPFQIQSLHCRGGMKPTRTTMSTSSPASSIISNRRVNDSNPTHFSSGHASANRATEFSRPPTISKQLADKLVVLESTNEDMQVRLGKMEQKAGIIRCLQERNEELALEVGWLTTTVKILEASIQNQGEAIDELFKVVGERKAYNAGINDSNGEDDIPYHATKKRPCNNFFNNAVRKTMLIAMGLGSRARVKDVTKLASHANGGGFIKDREVKGRHFQATQIYPAFTKELLASKSNDDLLHRMESVFKTFRTAYLKKDWLADLDSEAEEDAEGDEETWKQRNCRWQRKSRVSEPYPIRDFLTCAAEAQSVDFKGAKWFFKAAYQSTDESDTTPVLDPNMDIEEADEIPAASTRKPWITVLF</sequence>
<feature type="compositionally biased region" description="Polar residues" evidence="1">
    <location>
        <begin position="334"/>
        <end position="354"/>
    </location>
</feature>
<dbReference type="Proteomes" id="UP000807353">
    <property type="component" value="Unassembled WGS sequence"/>
</dbReference>
<evidence type="ECO:0000313" key="2">
    <source>
        <dbReference type="EMBL" id="KAF9464325.1"/>
    </source>
</evidence>
<evidence type="ECO:0000313" key="3">
    <source>
        <dbReference type="Proteomes" id="UP000807353"/>
    </source>
</evidence>
<dbReference type="AlphaFoldDB" id="A0A9P5Y8V3"/>
<name>A0A9P5Y8V3_9AGAR</name>
<feature type="region of interest" description="Disordered" evidence="1">
    <location>
        <begin position="306"/>
        <end position="354"/>
    </location>
</feature>
<feature type="region of interest" description="Disordered" evidence="1">
    <location>
        <begin position="123"/>
        <end position="161"/>
    </location>
</feature>
<organism evidence="2 3">
    <name type="scientific">Collybia nuda</name>
    <dbReference type="NCBI Taxonomy" id="64659"/>
    <lineage>
        <taxon>Eukaryota</taxon>
        <taxon>Fungi</taxon>
        <taxon>Dikarya</taxon>
        <taxon>Basidiomycota</taxon>
        <taxon>Agaricomycotina</taxon>
        <taxon>Agaricomycetes</taxon>
        <taxon>Agaricomycetidae</taxon>
        <taxon>Agaricales</taxon>
        <taxon>Tricholomatineae</taxon>
        <taxon>Clitocybaceae</taxon>
        <taxon>Collybia</taxon>
    </lineage>
</organism>
<dbReference type="OrthoDB" id="3029879at2759"/>
<reference evidence="2" key="1">
    <citation type="submission" date="2020-11" db="EMBL/GenBank/DDBJ databases">
        <authorList>
            <consortium name="DOE Joint Genome Institute"/>
            <person name="Ahrendt S."/>
            <person name="Riley R."/>
            <person name="Andreopoulos W."/>
            <person name="Labutti K."/>
            <person name="Pangilinan J."/>
            <person name="Ruiz-Duenas F.J."/>
            <person name="Barrasa J.M."/>
            <person name="Sanchez-Garcia M."/>
            <person name="Camarero S."/>
            <person name="Miyauchi S."/>
            <person name="Serrano A."/>
            <person name="Linde D."/>
            <person name="Babiker R."/>
            <person name="Drula E."/>
            <person name="Ayuso-Fernandez I."/>
            <person name="Pacheco R."/>
            <person name="Padilla G."/>
            <person name="Ferreira P."/>
            <person name="Barriuso J."/>
            <person name="Kellner H."/>
            <person name="Castanera R."/>
            <person name="Alfaro M."/>
            <person name="Ramirez L."/>
            <person name="Pisabarro A.G."/>
            <person name="Kuo A."/>
            <person name="Tritt A."/>
            <person name="Lipzen A."/>
            <person name="He G."/>
            <person name="Yan M."/>
            <person name="Ng V."/>
            <person name="Cullen D."/>
            <person name="Martin F."/>
            <person name="Rosso M.-N."/>
            <person name="Henrissat B."/>
            <person name="Hibbett D."/>
            <person name="Martinez A.T."/>
            <person name="Grigoriev I.V."/>
        </authorList>
    </citation>
    <scope>NUCLEOTIDE SEQUENCE</scope>
    <source>
        <strain evidence="2">CBS 247.69</strain>
    </source>
</reference>
<feature type="region of interest" description="Disordered" evidence="1">
    <location>
        <begin position="173"/>
        <end position="227"/>
    </location>
</feature>